<organism evidence="1 2">
    <name type="scientific">Aromia moschata</name>
    <dbReference type="NCBI Taxonomy" id="1265417"/>
    <lineage>
        <taxon>Eukaryota</taxon>
        <taxon>Metazoa</taxon>
        <taxon>Ecdysozoa</taxon>
        <taxon>Arthropoda</taxon>
        <taxon>Hexapoda</taxon>
        <taxon>Insecta</taxon>
        <taxon>Pterygota</taxon>
        <taxon>Neoptera</taxon>
        <taxon>Endopterygota</taxon>
        <taxon>Coleoptera</taxon>
        <taxon>Polyphaga</taxon>
        <taxon>Cucujiformia</taxon>
        <taxon>Chrysomeloidea</taxon>
        <taxon>Cerambycidae</taxon>
        <taxon>Cerambycinae</taxon>
        <taxon>Callichromatini</taxon>
        <taxon>Aromia</taxon>
    </lineage>
</organism>
<accession>A0AAV8XSG0</accession>
<name>A0AAV8XSG0_9CUCU</name>
<evidence type="ECO:0000313" key="2">
    <source>
        <dbReference type="Proteomes" id="UP001162162"/>
    </source>
</evidence>
<dbReference type="Proteomes" id="UP001162162">
    <property type="component" value="Unassembled WGS sequence"/>
</dbReference>
<sequence>MNFSKFLINKAGIPASRNRVGLSVLGKVDIRQQRDSAYRENIRRHNENVNENRHFKPNN</sequence>
<gene>
    <name evidence="1" type="ORF">NQ318_001800</name>
</gene>
<proteinExistence type="predicted"/>
<reference evidence="1" key="1">
    <citation type="journal article" date="2023" name="Insect Mol. Biol.">
        <title>Genome sequencing provides insights into the evolution of gene families encoding plant cell wall-degrading enzymes in longhorned beetles.</title>
        <authorList>
            <person name="Shin N.R."/>
            <person name="Okamura Y."/>
            <person name="Kirsch R."/>
            <person name="Pauchet Y."/>
        </authorList>
    </citation>
    <scope>NUCLEOTIDE SEQUENCE</scope>
    <source>
        <strain evidence="1">AMC_N1</strain>
    </source>
</reference>
<dbReference type="EMBL" id="JAPWTK010000364">
    <property type="protein sequence ID" value="KAJ8941518.1"/>
    <property type="molecule type" value="Genomic_DNA"/>
</dbReference>
<comment type="caution">
    <text evidence="1">The sequence shown here is derived from an EMBL/GenBank/DDBJ whole genome shotgun (WGS) entry which is preliminary data.</text>
</comment>
<dbReference type="AlphaFoldDB" id="A0AAV8XSG0"/>
<keyword evidence="2" id="KW-1185">Reference proteome</keyword>
<evidence type="ECO:0000313" key="1">
    <source>
        <dbReference type="EMBL" id="KAJ8941518.1"/>
    </source>
</evidence>
<protein>
    <submittedName>
        <fullName evidence="1">Uncharacterized protein</fullName>
    </submittedName>
</protein>